<dbReference type="Pfam" id="PF04392">
    <property type="entry name" value="ABC_sub_bind"/>
    <property type="match status" value="1"/>
</dbReference>
<reference evidence="2 3" key="1">
    <citation type="submission" date="2019-01" db="EMBL/GenBank/DDBJ databases">
        <title>Lactibacter flavus gen. nov., sp. nov., a novel bacterium of the family Propionibacteriaceae isolated from raw milk and dairy products.</title>
        <authorList>
            <person name="Huptas C."/>
            <person name="Wenning M."/>
            <person name="Breitenwieser F."/>
            <person name="Doll E."/>
            <person name="Von Neubeck M."/>
            <person name="Busse H.-J."/>
            <person name="Scherer S."/>
        </authorList>
    </citation>
    <scope>NUCLEOTIDE SEQUENCE [LARGE SCALE GENOMIC DNA]</scope>
    <source>
        <strain evidence="2 3">KCTC 33808</strain>
    </source>
</reference>
<dbReference type="PROSITE" id="PS51318">
    <property type="entry name" value="TAT"/>
    <property type="match status" value="1"/>
</dbReference>
<evidence type="ECO:0000313" key="2">
    <source>
        <dbReference type="EMBL" id="TBT88705.1"/>
    </source>
</evidence>
<dbReference type="CDD" id="cd06325">
    <property type="entry name" value="PBP1_ABC_unchar_transporter"/>
    <property type="match status" value="1"/>
</dbReference>
<dbReference type="Proteomes" id="UP000292373">
    <property type="component" value="Unassembled WGS sequence"/>
</dbReference>
<gene>
    <name evidence="2" type="ORF">ET989_01860</name>
</gene>
<feature type="signal peptide" evidence="1">
    <location>
        <begin position="1"/>
        <end position="22"/>
    </location>
</feature>
<organism evidence="2 3">
    <name type="scientific">Propioniciclava sinopodophylli</name>
    <dbReference type="NCBI Taxonomy" id="1837344"/>
    <lineage>
        <taxon>Bacteria</taxon>
        <taxon>Bacillati</taxon>
        <taxon>Actinomycetota</taxon>
        <taxon>Actinomycetes</taxon>
        <taxon>Propionibacteriales</taxon>
        <taxon>Propionibacteriaceae</taxon>
        <taxon>Propioniciclava</taxon>
    </lineage>
</organism>
<dbReference type="EMBL" id="SDMQ01000001">
    <property type="protein sequence ID" value="TBT88705.1"/>
    <property type="molecule type" value="Genomic_DNA"/>
</dbReference>
<protein>
    <submittedName>
        <fullName evidence="2">ABC transporter substrate-binding protein</fullName>
    </submittedName>
</protein>
<dbReference type="PANTHER" id="PTHR35271:SF1">
    <property type="entry name" value="ABC TRANSPORTER, SUBSTRATE-BINDING LIPOPROTEIN"/>
    <property type="match status" value="1"/>
</dbReference>
<dbReference type="PROSITE" id="PS51257">
    <property type="entry name" value="PROKAR_LIPOPROTEIN"/>
    <property type="match status" value="1"/>
</dbReference>
<evidence type="ECO:0000256" key="1">
    <source>
        <dbReference type="SAM" id="SignalP"/>
    </source>
</evidence>
<dbReference type="InterPro" id="IPR028082">
    <property type="entry name" value="Peripla_BP_I"/>
</dbReference>
<feature type="chain" id="PRO_5038830342" evidence="1">
    <location>
        <begin position="23"/>
        <end position="335"/>
    </location>
</feature>
<dbReference type="SUPFAM" id="SSF53822">
    <property type="entry name" value="Periplasmic binding protein-like I"/>
    <property type="match status" value="1"/>
</dbReference>
<proteinExistence type="predicted"/>
<name>A0A4Q9KH96_9ACTN</name>
<dbReference type="Gene3D" id="3.40.50.2300">
    <property type="match status" value="2"/>
</dbReference>
<sequence>MPSFTRRSLVALLAAGSLGLAACSGTPSATPATPAATASDGALKVGIAQIVNHPSLNDLRDGFKEGMAAAGYVEGSDVVYEERNAAGDQTTLTAIASSYATKDLVVAIATPTAQAMIQALPDTPIFFAGVTDPVGAQLVLSLEDPGGNVTGTSDFPPVADQLALIKEILPEAKTIGLLYSSAETNSHIHADLVKEAAPALGLSVQEATVSNSSEVAQAAESLADVDAFFIGTDNTFVSAIESVVQVAEARQIPLVVSDPDSVARGALAAYAVDYRAQGVQTGTMAAAMLTSGGKAGDIPVERAKDLELSVNPGAAQRMGVTLPQAVLDRAEHTIG</sequence>
<keyword evidence="1" id="KW-0732">Signal</keyword>
<comment type="caution">
    <text evidence="2">The sequence shown here is derived from an EMBL/GenBank/DDBJ whole genome shotgun (WGS) entry which is preliminary data.</text>
</comment>
<keyword evidence="3" id="KW-1185">Reference proteome</keyword>
<accession>A0A4Q9KH96</accession>
<dbReference type="PANTHER" id="PTHR35271">
    <property type="entry name" value="ABC TRANSPORTER, SUBSTRATE-BINDING LIPOPROTEIN-RELATED"/>
    <property type="match status" value="1"/>
</dbReference>
<dbReference type="InterPro" id="IPR007487">
    <property type="entry name" value="ABC_transpt-TYRBP-like"/>
</dbReference>
<dbReference type="InterPro" id="IPR006311">
    <property type="entry name" value="TAT_signal"/>
</dbReference>
<dbReference type="RefSeq" id="WP_131166833.1">
    <property type="nucleotide sequence ID" value="NZ_SDMQ01000001.1"/>
</dbReference>
<dbReference type="OrthoDB" id="9776955at2"/>
<evidence type="ECO:0000313" key="3">
    <source>
        <dbReference type="Proteomes" id="UP000292373"/>
    </source>
</evidence>
<dbReference type="AlphaFoldDB" id="A0A4Q9KH96"/>